<evidence type="ECO:0000256" key="3">
    <source>
        <dbReference type="ARBA" id="ARBA00022989"/>
    </source>
</evidence>
<evidence type="ECO:0000256" key="5">
    <source>
        <dbReference type="SAM" id="Phobius"/>
    </source>
</evidence>
<feature type="domain" description="ABC-2 type transporter transmembrane" evidence="6">
    <location>
        <begin position="1"/>
        <end position="60"/>
    </location>
</feature>
<evidence type="ECO:0000259" key="6">
    <source>
        <dbReference type="Pfam" id="PF01061"/>
    </source>
</evidence>
<dbReference type="Pfam" id="PF01061">
    <property type="entry name" value="ABC2_membrane"/>
    <property type="match status" value="1"/>
</dbReference>
<dbReference type="GO" id="GO:0140359">
    <property type="term" value="F:ABC-type transporter activity"/>
    <property type="evidence" value="ECO:0007669"/>
    <property type="project" value="InterPro"/>
</dbReference>
<dbReference type="EMBL" id="GBZX01000684">
    <property type="protein sequence ID" value="JAG92056.1"/>
    <property type="molecule type" value="mRNA"/>
</dbReference>
<name>A0A0C9RWU9_AMBAM</name>
<proteinExistence type="evidence at transcript level"/>
<keyword evidence="2 5" id="KW-0812">Transmembrane</keyword>
<sequence length="129" mass="14577">MLIGAFASVEVAVFLAPAVVIPMLLFSGFVVTLRAMPRYLHWISYVSFVRYAYEGCMLVIYGYDRPEMECAEPDEWSVPCLFTEPSEFIRFMGLNEVSVEVCATALVAFAVLLNVATYVALRLRVKRTF</sequence>
<feature type="transmembrane region" description="Helical" evidence="5">
    <location>
        <begin position="45"/>
        <end position="63"/>
    </location>
</feature>
<dbReference type="AlphaFoldDB" id="A0A0C9RWU9"/>
<evidence type="ECO:0000313" key="7">
    <source>
        <dbReference type="EMBL" id="JAG92056.1"/>
    </source>
</evidence>
<reference evidence="7" key="1">
    <citation type="journal article" date="2015" name="PLoS ONE">
        <title>An Insight into the Sialome of the Lone Star Tick, Amblyomma americanum, with a Glimpse on Its Time Dependent Gene Expression.</title>
        <authorList>
            <person name="Karim S."/>
            <person name="Ribeiro J.M."/>
        </authorList>
    </citation>
    <scope>NUCLEOTIDE SEQUENCE</scope>
    <source>
        <tissue evidence="7">Salivary gland</tissue>
    </source>
</reference>
<dbReference type="InterPro" id="IPR013525">
    <property type="entry name" value="ABC2_TM"/>
</dbReference>
<accession>A0A0C9RWU9</accession>
<organism evidence="7">
    <name type="scientific">Amblyomma americanum</name>
    <name type="common">Lone star tick</name>
    <dbReference type="NCBI Taxonomy" id="6943"/>
    <lineage>
        <taxon>Eukaryota</taxon>
        <taxon>Metazoa</taxon>
        <taxon>Ecdysozoa</taxon>
        <taxon>Arthropoda</taxon>
        <taxon>Chelicerata</taxon>
        <taxon>Arachnida</taxon>
        <taxon>Acari</taxon>
        <taxon>Parasitiformes</taxon>
        <taxon>Ixodida</taxon>
        <taxon>Ixodoidea</taxon>
        <taxon>Ixodidae</taxon>
        <taxon>Amblyomminae</taxon>
        <taxon>Amblyomma</taxon>
    </lineage>
</organism>
<evidence type="ECO:0000256" key="4">
    <source>
        <dbReference type="ARBA" id="ARBA00023136"/>
    </source>
</evidence>
<evidence type="ECO:0000256" key="1">
    <source>
        <dbReference type="ARBA" id="ARBA00004141"/>
    </source>
</evidence>
<keyword evidence="4 5" id="KW-0472">Membrane</keyword>
<protein>
    <submittedName>
        <fullName evidence="7">Putative transporter abc superfamily breast cancer resistance protein</fullName>
    </submittedName>
</protein>
<dbReference type="GO" id="GO:0016020">
    <property type="term" value="C:membrane"/>
    <property type="evidence" value="ECO:0007669"/>
    <property type="project" value="UniProtKB-SubCell"/>
</dbReference>
<evidence type="ECO:0000256" key="2">
    <source>
        <dbReference type="ARBA" id="ARBA00022692"/>
    </source>
</evidence>
<keyword evidence="3 5" id="KW-1133">Transmembrane helix</keyword>
<comment type="subcellular location">
    <subcellularLocation>
        <location evidence="1">Membrane</location>
        <topology evidence="1">Multi-pass membrane protein</topology>
    </subcellularLocation>
</comment>
<feature type="transmembrane region" description="Helical" evidence="5">
    <location>
        <begin position="12"/>
        <end position="33"/>
    </location>
</feature>
<feature type="transmembrane region" description="Helical" evidence="5">
    <location>
        <begin position="97"/>
        <end position="121"/>
    </location>
</feature>